<proteinExistence type="predicted"/>
<dbReference type="PANTHER" id="PTHR47850">
    <property type="entry name" value="F-BOX/KELCH-REPEAT PROTEIN OR23"/>
    <property type="match status" value="1"/>
</dbReference>
<dbReference type="Proteomes" id="UP001153076">
    <property type="component" value="Unassembled WGS sequence"/>
</dbReference>
<comment type="caution">
    <text evidence="2">The sequence shown here is derived from an EMBL/GenBank/DDBJ whole genome shotgun (WGS) entry which is preliminary data.</text>
</comment>
<dbReference type="InterPro" id="IPR001810">
    <property type="entry name" value="F-box_dom"/>
</dbReference>
<dbReference type="AlphaFoldDB" id="A0A9Q1JMQ3"/>
<name>A0A9Q1JMQ3_9CARY</name>
<organism evidence="2 3">
    <name type="scientific">Carnegiea gigantea</name>
    <dbReference type="NCBI Taxonomy" id="171969"/>
    <lineage>
        <taxon>Eukaryota</taxon>
        <taxon>Viridiplantae</taxon>
        <taxon>Streptophyta</taxon>
        <taxon>Embryophyta</taxon>
        <taxon>Tracheophyta</taxon>
        <taxon>Spermatophyta</taxon>
        <taxon>Magnoliopsida</taxon>
        <taxon>eudicotyledons</taxon>
        <taxon>Gunneridae</taxon>
        <taxon>Pentapetalae</taxon>
        <taxon>Caryophyllales</taxon>
        <taxon>Cactineae</taxon>
        <taxon>Cactaceae</taxon>
        <taxon>Cactoideae</taxon>
        <taxon>Echinocereeae</taxon>
        <taxon>Carnegiea</taxon>
    </lineage>
</organism>
<sequence length="420" mass="47162">MAIETLALIPGLPNDISAIILSYIPISFHGRLKPTCRSWRSFFSNYSCKALIFSLRQAHLPPLKLSHLLCIFPEDPSLSSPYLFDPTHLAWCPLPPMPINPHGYALCNFASVSIGPYLYVIGGSLFDTRSYPMDRPSPTGSSFRFDIAAGRWESLSPMLTPRGSFACAVVENGGQILVAGGGSRHAMFGAAGSRVGFVERYDVERDEWSPLPGLPGFRAGCVGLCVKGREFWVMGGYGESRTISGVFPVDEYYRDAVVLELDGEDDDQIQGGWREIGDMWQNEERTQLGKIVVVDDDDDDDDDDDKDDEKVPQIFMLDGNEILRYNMSLNRWFKESTVPRQAQDGSAFGFAALQGELYIMSHLQGFELSEIRRSRQRKKGSVLFMQIYNRRSKSWRYLGTRTPFNGPLDLRTTVMCTIRV</sequence>
<dbReference type="InterPro" id="IPR015915">
    <property type="entry name" value="Kelch-typ_b-propeller"/>
</dbReference>
<gene>
    <name evidence="2" type="ORF">Cgig2_015341</name>
</gene>
<keyword evidence="3" id="KW-1185">Reference proteome</keyword>
<dbReference type="SUPFAM" id="SSF117281">
    <property type="entry name" value="Kelch motif"/>
    <property type="match status" value="1"/>
</dbReference>
<evidence type="ECO:0000313" key="3">
    <source>
        <dbReference type="Proteomes" id="UP001153076"/>
    </source>
</evidence>
<evidence type="ECO:0000313" key="2">
    <source>
        <dbReference type="EMBL" id="KAJ8425673.1"/>
    </source>
</evidence>
<dbReference type="InterPro" id="IPR036047">
    <property type="entry name" value="F-box-like_dom_sf"/>
</dbReference>
<reference evidence="2" key="1">
    <citation type="submission" date="2022-04" db="EMBL/GenBank/DDBJ databases">
        <title>Carnegiea gigantea Genome sequencing and assembly v2.</title>
        <authorList>
            <person name="Copetti D."/>
            <person name="Sanderson M.J."/>
            <person name="Burquez A."/>
            <person name="Wojciechowski M.F."/>
        </authorList>
    </citation>
    <scope>NUCLEOTIDE SEQUENCE</scope>
    <source>
        <strain evidence="2">SGP5-SGP5p</strain>
        <tissue evidence="2">Aerial part</tissue>
    </source>
</reference>
<dbReference type="PANTHER" id="PTHR47850:SF1">
    <property type="entry name" value="F-BOX_KELCH-REPEAT PROTEIN OR23"/>
    <property type="match status" value="1"/>
</dbReference>
<dbReference type="SMART" id="SM00612">
    <property type="entry name" value="Kelch"/>
    <property type="match status" value="2"/>
</dbReference>
<protein>
    <recommendedName>
        <fullName evidence="1">F-box domain-containing protein</fullName>
    </recommendedName>
</protein>
<dbReference type="OrthoDB" id="45365at2759"/>
<accession>A0A9Q1JMQ3</accession>
<dbReference type="Pfam" id="PF01344">
    <property type="entry name" value="Kelch_1"/>
    <property type="match status" value="2"/>
</dbReference>
<dbReference type="Pfam" id="PF00646">
    <property type="entry name" value="F-box"/>
    <property type="match status" value="1"/>
</dbReference>
<evidence type="ECO:0000259" key="1">
    <source>
        <dbReference type="Pfam" id="PF00646"/>
    </source>
</evidence>
<dbReference type="SUPFAM" id="SSF81383">
    <property type="entry name" value="F-box domain"/>
    <property type="match status" value="1"/>
</dbReference>
<dbReference type="InterPro" id="IPR006652">
    <property type="entry name" value="Kelch_1"/>
</dbReference>
<feature type="domain" description="F-box" evidence="1">
    <location>
        <begin position="10"/>
        <end position="47"/>
    </location>
</feature>
<dbReference type="Gene3D" id="2.120.10.80">
    <property type="entry name" value="Kelch-type beta propeller"/>
    <property type="match status" value="1"/>
</dbReference>
<dbReference type="EMBL" id="JAKOGI010001429">
    <property type="protein sequence ID" value="KAJ8425673.1"/>
    <property type="molecule type" value="Genomic_DNA"/>
</dbReference>